<dbReference type="SMART" id="SM00448">
    <property type="entry name" value="REC"/>
    <property type="match status" value="1"/>
</dbReference>
<evidence type="ECO:0000259" key="7">
    <source>
        <dbReference type="PROSITE" id="PS50109"/>
    </source>
</evidence>
<evidence type="ECO:0000256" key="6">
    <source>
        <dbReference type="PROSITE-ProRule" id="PRU00169"/>
    </source>
</evidence>
<dbReference type="SMART" id="SM00387">
    <property type="entry name" value="HATPase_c"/>
    <property type="match status" value="1"/>
</dbReference>
<dbReference type="PANTHER" id="PTHR43065:SF50">
    <property type="entry name" value="HISTIDINE KINASE"/>
    <property type="match status" value="1"/>
</dbReference>
<dbReference type="InterPro" id="IPR003661">
    <property type="entry name" value="HisK_dim/P_dom"/>
</dbReference>
<evidence type="ECO:0000259" key="8">
    <source>
        <dbReference type="PROSITE" id="PS50110"/>
    </source>
</evidence>
<reference evidence="9 10" key="1">
    <citation type="journal article" date="2020" name="ISME J.">
        <title>Comparative genomics reveals insights into cyanobacterial evolution and habitat adaptation.</title>
        <authorList>
            <person name="Chen M.Y."/>
            <person name="Teng W.K."/>
            <person name="Zhao L."/>
            <person name="Hu C.X."/>
            <person name="Zhou Y.K."/>
            <person name="Han B.P."/>
            <person name="Song L.R."/>
            <person name="Shu W.S."/>
        </authorList>
    </citation>
    <scope>NUCLEOTIDE SEQUENCE [LARGE SCALE GENOMIC DNA]</scope>
    <source>
        <strain evidence="9 10">FACHB-159</strain>
    </source>
</reference>
<dbReference type="CDD" id="cd00082">
    <property type="entry name" value="HisKA"/>
    <property type="match status" value="1"/>
</dbReference>
<dbReference type="SUPFAM" id="SSF52172">
    <property type="entry name" value="CheY-like"/>
    <property type="match status" value="1"/>
</dbReference>
<dbReference type="Pfam" id="PF02518">
    <property type="entry name" value="HATPase_c"/>
    <property type="match status" value="1"/>
</dbReference>
<dbReference type="InterPro" id="IPR001789">
    <property type="entry name" value="Sig_transdc_resp-reg_receiver"/>
</dbReference>
<proteinExistence type="predicted"/>
<dbReference type="EC" id="2.7.13.3" evidence="2"/>
<dbReference type="RefSeq" id="WP_190953266.1">
    <property type="nucleotide sequence ID" value="NZ_JACJTU010000001.1"/>
</dbReference>
<keyword evidence="10" id="KW-1185">Reference proteome</keyword>
<dbReference type="PROSITE" id="PS50109">
    <property type="entry name" value="HIS_KIN"/>
    <property type="match status" value="1"/>
</dbReference>
<organism evidence="9 10">
    <name type="scientific">Nostoc paludosum FACHB-159</name>
    <dbReference type="NCBI Taxonomy" id="2692908"/>
    <lineage>
        <taxon>Bacteria</taxon>
        <taxon>Bacillati</taxon>
        <taxon>Cyanobacteriota</taxon>
        <taxon>Cyanophyceae</taxon>
        <taxon>Nostocales</taxon>
        <taxon>Nostocaceae</taxon>
        <taxon>Nostoc</taxon>
    </lineage>
</organism>
<dbReference type="Proteomes" id="UP000637383">
    <property type="component" value="Unassembled WGS sequence"/>
</dbReference>
<evidence type="ECO:0000256" key="5">
    <source>
        <dbReference type="ARBA" id="ARBA00023012"/>
    </source>
</evidence>
<comment type="caution">
    <text evidence="9">The sequence shown here is derived from an EMBL/GenBank/DDBJ whole genome shotgun (WGS) entry which is preliminary data.</text>
</comment>
<dbReference type="GO" id="GO:0016301">
    <property type="term" value="F:kinase activity"/>
    <property type="evidence" value="ECO:0007669"/>
    <property type="project" value="UniProtKB-KW"/>
</dbReference>
<dbReference type="EMBL" id="JACJTU010000001">
    <property type="protein sequence ID" value="MBD2732552.1"/>
    <property type="molecule type" value="Genomic_DNA"/>
</dbReference>
<accession>A0ABR8K2S2</accession>
<feature type="domain" description="Histidine kinase" evidence="7">
    <location>
        <begin position="167"/>
        <end position="420"/>
    </location>
</feature>
<dbReference type="InterPro" id="IPR003594">
    <property type="entry name" value="HATPase_dom"/>
</dbReference>
<evidence type="ECO:0000256" key="2">
    <source>
        <dbReference type="ARBA" id="ARBA00012438"/>
    </source>
</evidence>
<dbReference type="InterPro" id="IPR036890">
    <property type="entry name" value="HATPase_C_sf"/>
</dbReference>
<dbReference type="PRINTS" id="PR00344">
    <property type="entry name" value="BCTRLSENSOR"/>
</dbReference>
<protein>
    <recommendedName>
        <fullName evidence="2">histidine kinase</fullName>
        <ecNumber evidence="2">2.7.13.3</ecNumber>
    </recommendedName>
</protein>
<dbReference type="SUPFAM" id="SSF55874">
    <property type="entry name" value="ATPase domain of HSP90 chaperone/DNA topoisomerase II/histidine kinase"/>
    <property type="match status" value="1"/>
</dbReference>
<name>A0ABR8K2S2_9NOSO</name>
<dbReference type="InterPro" id="IPR036097">
    <property type="entry name" value="HisK_dim/P_sf"/>
</dbReference>
<evidence type="ECO:0000313" key="10">
    <source>
        <dbReference type="Proteomes" id="UP000637383"/>
    </source>
</evidence>
<dbReference type="Gene3D" id="3.40.50.2300">
    <property type="match status" value="1"/>
</dbReference>
<feature type="domain" description="Response regulatory" evidence="8">
    <location>
        <begin position="9"/>
        <end position="125"/>
    </location>
</feature>
<dbReference type="Gene3D" id="3.30.565.10">
    <property type="entry name" value="Histidine kinase-like ATPase, C-terminal domain"/>
    <property type="match status" value="1"/>
</dbReference>
<dbReference type="PANTHER" id="PTHR43065">
    <property type="entry name" value="SENSOR HISTIDINE KINASE"/>
    <property type="match status" value="1"/>
</dbReference>
<feature type="modified residue" description="4-aspartylphosphate" evidence="6">
    <location>
        <position position="58"/>
    </location>
</feature>
<dbReference type="Pfam" id="PF00072">
    <property type="entry name" value="Response_reg"/>
    <property type="match status" value="1"/>
</dbReference>
<keyword evidence="4 9" id="KW-0808">Transferase</keyword>
<evidence type="ECO:0000313" key="9">
    <source>
        <dbReference type="EMBL" id="MBD2732552.1"/>
    </source>
</evidence>
<comment type="catalytic activity">
    <reaction evidence="1">
        <text>ATP + protein L-histidine = ADP + protein N-phospho-L-histidine.</text>
        <dbReference type="EC" id="2.7.13.3"/>
    </reaction>
</comment>
<keyword evidence="5" id="KW-0902">Two-component regulatory system</keyword>
<evidence type="ECO:0000256" key="3">
    <source>
        <dbReference type="ARBA" id="ARBA00022553"/>
    </source>
</evidence>
<keyword evidence="3 6" id="KW-0597">Phosphoprotein</keyword>
<sequence length="420" mass="46541">MNRKSNTGFILIVDDNPTNLSLLSEALNSEGFRFRVAMDGESAIAQVERNQPELILLDVQMPGIDGFETCRRLKANPVTQNIPIIFTTALADTDSKTKGFSLGAVDYIPKPFAQEEVIARVRVHLQLKQLNESLEQQVSDRTKALQQAQVKLVQQEKLSTLGELVAGIGHEINNPVNFISSNIPPLQEYIGAITELLSIYKQEYPNPTAKITTAINNLDLDFVLEDITKILNSLEVGSERIRNLSNSLRNFSRSDSDVKISADLHQGLDSTLMILQHRLKANSDRPRIEVIKNYGVLPQVNCYLGQMNQVFMNILANAVDALDEAIVQGKISNIIPQIQISTEIDSEEFAVIRIGDNGIGIPERLKKRLFEPLFTTKTVGKGTGLGLSIAYEIVVEKHKGILEVNSQPGMGTEFIIKIPT</sequence>
<dbReference type="Gene3D" id="1.10.287.130">
    <property type="match status" value="1"/>
</dbReference>
<keyword evidence="4 9" id="KW-0418">Kinase</keyword>
<evidence type="ECO:0000256" key="1">
    <source>
        <dbReference type="ARBA" id="ARBA00000085"/>
    </source>
</evidence>
<dbReference type="PROSITE" id="PS50110">
    <property type="entry name" value="RESPONSE_REGULATORY"/>
    <property type="match status" value="1"/>
</dbReference>
<dbReference type="CDD" id="cd19920">
    <property type="entry name" value="REC_PA4781-like"/>
    <property type="match status" value="1"/>
</dbReference>
<dbReference type="InterPro" id="IPR005467">
    <property type="entry name" value="His_kinase_dom"/>
</dbReference>
<dbReference type="InterPro" id="IPR011006">
    <property type="entry name" value="CheY-like_superfamily"/>
</dbReference>
<dbReference type="SUPFAM" id="SSF47384">
    <property type="entry name" value="Homodimeric domain of signal transducing histidine kinase"/>
    <property type="match status" value="1"/>
</dbReference>
<evidence type="ECO:0000256" key="4">
    <source>
        <dbReference type="ARBA" id="ARBA00022777"/>
    </source>
</evidence>
<gene>
    <name evidence="9" type="ORF">H6H03_01305</name>
</gene>
<dbReference type="InterPro" id="IPR004358">
    <property type="entry name" value="Sig_transdc_His_kin-like_C"/>
</dbReference>